<protein>
    <recommendedName>
        <fullName evidence="1">DUF6602 domain-containing protein</fullName>
    </recommendedName>
</protein>
<dbReference type="EMBL" id="CM000832">
    <property type="protein sequence ID" value="EET09737.1"/>
    <property type="molecule type" value="Genomic_DNA"/>
</dbReference>
<dbReference type="HOGENOM" id="CLU_846422_0_0_4"/>
<proteinExistence type="predicted"/>
<dbReference type="Proteomes" id="UP000001812">
    <property type="component" value="Chromosome I"/>
</dbReference>
<accession>A0A0E1WJB8</accession>
<gene>
    <name evidence="2" type="ORF">BURPS1710A_1968</name>
</gene>
<organism evidence="2">
    <name type="scientific">Burkholderia pseudomallei 1710a</name>
    <dbReference type="NCBI Taxonomy" id="320371"/>
    <lineage>
        <taxon>Bacteria</taxon>
        <taxon>Pseudomonadati</taxon>
        <taxon>Pseudomonadota</taxon>
        <taxon>Betaproteobacteria</taxon>
        <taxon>Burkholderiales</taxon>
        <taxon>Burkholderiaceae</taxon>
        <taxon>Burkholderia</taxon>
        <taxon>pseudomallei group</taxon>
    </lineage>
</organism>
<evidence type="ECO:0000259" key="1">
    <source>
        <dbReference type="Pfam" id="PF20247"/>
    </source>
</evidence>
<dbReference type="CDD" id="cd21173">
    <property type="entry name" value="NucC-like"/>
    <property type="match status" value="1"/>
</dbReference>
<dbReference type="AlphaFoldDB" id="A0A0E1WJB8"/>
<evidence type="ECO:0000313" key="2">
    <source>
        <dbReference type="EMBL" id="EET09737.1"/>
    </source>
</evidence>
<dbReference type="InterPro" id="IPR046537">
    <property type="entry name" value="DUF6602"/>
</dbReference>
<feature type="domain" description="DUF6602" evidence="1">
    <location>
        <begin position="3"/>
        <end position="70"/>
    </location>
</feature>
<name>A0A0E1WJB8_BURPE</name>
<reference evidence="2" key="1">
    <citation type="submission" date="2009-05" db="EMBL/GenBank/DDBJ databases">
        <authorList>
            <person name="Harkins D.M."/>
            <person name="DeShazer D."/>
            <person name="Woods D.E."/>
            <person name="Brinkac L.M."/>
            <person name="Brown K.A."/>
            <person name="Hung G.C."/>
            <person name="Tuanyok A."/>
            <person name="Zhang B."/>
            <person name="Nierman W.C."/>
        </authorList>
    </citation>
    <scope>NUCLEOTIDE SEQUENCE [LARGE SCALE GENOMIC DNA]</scope>
    <source>
        <strain evidence="2">1710a</strain>
    </source>
</reference>
<dbReference type="Pfam" id="PF20247">
    <property type="entry name" value="DUF6602"/>
    <property type="match status" value="1"/>
</dbReference>
<sequence length="273" mass="30643">MGTGQIIEQYGGTMSNQMDIILYDRSILPPALYDDSVGIFPIEAVLYAIEVKTTLTSSDLSRAHDAAAQLYKFRYLPGIQDVGGKDVHHSIERVRSVIFALNSDLSGNDLNEAQRYEKIYAPKNDIPHLRAICVAGREYWYDDNEHWIGCPVEMEFDEVLGFIGGVTNTYRNVARSRHYPGLGNYIVPFGETLQGPQTGKIIRVNLKCENCEKKTSSKPYSPDIQNLTVNGQLRYKNSCPDCSGTMVSAVGHYEFKKGILQVAWEYPTIESEN</sequence>